<accession>A0A8J3PB93</accession>
<dbReference type="AlphaFoldDB" id="A0A8J3PB93"/>
<dbReference type="RefSeq" id="WP_203698031.1">
    <property type="nucleotide sequence ID" value="NZ_BAAALC010000003.1"/>
</dbReference>
<name>A0A8J3PB93_9ACTN</name>
<dbReference type="EMBL" id="BONI01000082">
    <property type="protein sequence ID" value="GIG10188.1"/>
    <property type="molecule type" value="Genomic_DNA"/>
</dbReference>
<keyword evidence="3" id="KW-1185">Reference proteome</keyword>
<organism evidence="2 3">
    <name type="scientific">Catellatospora coxensis</name>
    <dbReference type="NCBI Taxonomy" id="310354"/>
    <lineage>
        <taxon>Bacteria</taxon>
        <taxon>Bacillati</taxon>
        <taxon>Actinomycetota</taxon>
        <taxon>Actinomycetes</taxon>
        <taxon>Micromonosporales</taxon>
        <taxon>Micromonosporaceae</taxon>
        <taxon>Catellatospora</taxon>
    </lineage>
</organism>
<evidence type="ECO:0000256" key="1">
    <source>
        <dbReference type="SAM" id="MobiDB-lite"/>
    </source>
</evidence>
<sequence length="67" mass="6724">MTARSWTPAPASNTQVQHHGTPDAVCVGTDVPGAVVATVELAGGVVAQLNGAGSIVAFIYPHGLEDL</sequence>
<feature type="region of interest" description="Disordered" evidence="1">
    <location>
        <begin position="1"/>
        <end position="20"/>
    </location>
</feature>
<gene>
    <name evidence="2" type="ORF">Cco03nite_68880</name>
</gene>
<reference evidence="2 3" key="1">
    <citation type="submission" date="2021-01" db="EMBL/GenBank/DDBJ databases">
        <title>Whole genome shotgun sequence of Catellatospora coxensis NBRC 107359.</title>
        <authorList>
            <person name="Komaki H."/>
            <person name="Tamura T."/>
        </authorList>
    </citation>
    <scope>NUCLEOTIDE SEQUENCE [LARGE SCALE GENOMIC DNA]</scope>
    <source>
        <strain evidence="2 3">NBRC 107359</strain>
    </source>
</reference>
<comment type="caution">
    <text evidence="2">The sequence shown here is derived from an EMBL/GenBank/DDBJ whole genome shotgun (WGS) entry which is preliminary data.</text>
</comment>
<evidence type="ECO:0000313" key="2">
    <source>
        <dbReference type="EMBL" id="GIG10188.1"/>
    </source>
</evidence>
<evidence type="ECO:0000313" key="3">
    <source>
        <dbReference type="Proteomes" id="UP000630887"/>
    </source>
</evidence>
<protein>
    <submittedName>
        <fullName evidence="2">Uncharacterized protein</fullName>
    </submittedName>
</protein>
<dbReference type="Proteomes" id="UP000630887">
    <property type="component" value="Unassembled WGS sequence"/>
</dbReference>
<proteinExistence type="predicted"/>